<comment type="caution">
    <text evidence="2">The sequence shown here is derived from an EMBL/GenBank/DDBJ whole genome shotgun (WGS) entry which is preliminary data.</text>
</comment>
<dbReference type="AlphaFoldDB" id="A0A9X1Y3V3"/>
<dbReference type="InterPro" id="IPR009061">
    <property type="entry name" value="DNA-bd_dom_put_sf"/>
</dbReference>
<accession>A0A9X1Y3V3</accession>
<organism evidence="2 3">
    <name type="scientific">Paenibacillus mellifer</name>
    <dbReference type="NCBI Taxonomy" id="2937794"/>
    <lineage>
        <taxon>Bacteria</taxon>
        <taxon>Bacillati</taxon>
        <taxon>Bacillota</taxon>
        <taxon>Bacilli</taxon>
        <taxon>Bacillales</taxon>
        <taxon>Paenibacillaceae</taxon>
        <taxon>Paenibacillus</taxon>
    </lineage>
</organism>
<gene>
    <name evidence="2" type="ORF">M0651_18550</name>
</gene>
<dbReference type="Gene3D" id="1.10.1660.10">
    <property type="match status" value="1"/>
</dbReference>
<feature type="domain" description="HTH merR-type" evidence="1">
    <location>
        <begin position="1"/>
        <end position="45"/>
    </location>
</feature>
<evidence type="ECO:0000313" key="3">
    <source>
        <dbReference type="Proteomes" id="UP001139534"/>
    </source>
</evidence>
<dbReference type="GO" id="GO:0006355">
    <property type="term" value="P:regulation of DNA-templated transcription"/>
    <property type="evidence" value="ECO:0007669"/>
    <property type="project" value="InterPro"/>
</dbReference>
<protein>
    <submittedName>
        <fullName evidence="2">MerR family transcriptional regulator</fullName>
    </submittedName>
</protein>
<reference evidence="2" key="1">
    <citation type="submission" date="2022-04" db="EMBL/GenBank/DDBJ databases">
        <authorList>
            <person name="Seo M.-J."/>
        </authorList>
    </citation>
    <scope>NUCLEOTIDE SEQUENCE</scope>
    <source>
        <strain evidence="2">MBLB2552</strain>
    </source>
</reference>
<evidence type="ECO:0000259" key="1">
    <source>
        <dbReference type="PROSITE" id="PS50937"/>
    </source>
</evidence>
<dbReference type="EMBL" id="JALPRK010000020">
    <property type="protein sequence ID" value="MCK8489176.1"/>
    <property type="molecule type" value="Genomic_DNA"/>
</dbReference>
<dbReference type="Pfam" id="PF13411">
    <property type="entry name" value="MerR_1"/>
    <property type="match status" value="1"/>
</dbReference>
<dbReference type="Proteomes" id="UP001139534">
    <property type="component" value="Unassembled WGS sequence"/>
</dbReference>
<dbReference type="PROSITE" id="PS50937">
    <property type="entry name" value="HTH_MERR_2"/>
    <property type="match status" value="1"/>
</dbReference>
<dbReference type="GO" id="GO:0003677">
    <property type="term" value="F:DNA binding"/>
    <property type="evidence" value="ECO:0007669"/>
    <property type="project" value="InterPro"/>
</dbReference>
<dbReference type="InterPro" id="IPR000551">
    <property type="entry name" value="MerR-type_HTH_dom"/>
</dbReference>
<evidence type="ECO:0000313" key="2">
    <source>
        <dbReference type="EMBL" id="MCK8489176.1"/>
    </source>
</evidence>
<dbReference type="SUPFAM" id="SSF46955">
    <property type="entry name" value="Putative DNA-binding domain"/>
    <property type="match status" value="1"/>
</dbReference>
<proteinExistence type="predicted"/>
<keyword evidence="3" id="KW-1185">Reference proteome</keyword>
<sequence length="45" mass="5587">MLKSERPPFEKYRFYDSEAINRLQQILVLRKMQISIKDILRIYQN</sequence>
<name>A0A9X1Y3V3_9BACL</name>